<dbReference type="EMBL" id="CP002994">
    <property type="protein sequence ID" value="AEM84193.1"/>
    <property type="molecule type" value="Genomic_DNA"/>
</dbReference>
<reference evidence="2" key="1">
    <citation type="submission" date="2011-08" db="EMBL/GenBank/DDBJ databases">
        <title>Complete sequence of chromosome of Streptomyces violaceusniger Tu 4113.</title>
        <authorList>
            <consortium name="US DOE Joint Genome Institute"/>
            <person name="Lucas S."/>
            <person name="Han J."/>
            <person name="Lapidus A."/>
            <person name="Cheng J.-F."/>
            <person name="Goodwin L."/>
            <person name="Pitluck S."/>
            <person name="Peters L."/>
            <person name="Ivanova N."/>
            <person name="Daligault H."/>
            <person name="Detter J.C."/>
            <person name="Han C."/>
            <person name="Tapia R."/>
            <person name="Land M."/>
            <person name="Hauser L."/>
            <person name="Kyrpides N."/>
            <person name="Ivanova N."/>
            <person name="Pagani I."/>
            <person name="Hagen A."/>
            <person name="Katz L."/>
            <person name="Fiedler H.-P."/>
            <person name="Keasling J."/>
            <person name="Fortman J."/>
            <person name="Woyke T."/>
        </authorList>
    </citation>
    <scope>NUCLEOTIDE SEQUENCE [LARGE SCALE GENOMIC DNA]</scope>
    <source>
        <strain evidence="2">Tu 4113</strain>
    </source>
</reference>
<feature type="domain" description="SnoaL-like" evidence="1">
    <location>
        <begin position="10"/>
        <end position="121"/>
    </location>
</feature>
<accession>G2P516</accession>
<dbReference type="InterPro" id="IPR037401">
    <property type="entry name" value="SnoaL-like"/>
</dbReference>
<sequence>MILHEHLPAARHAVENALTRYLAAVDARGLEGVLAVLEHATVGFGGGPTRGRDDLATTYGGVFAAGRATRHLLFAVHVDVDDENPTLLRARATYQRWSLDEAPPRLVALGDYTAGFACVDGPGSTTVQVALQSLTVSRDWQEI</sequence>
<protein>
    <recommendedName>
        <fullName evidence="1">SnoaL-like domain-containing protein</fullName>
    </recommendedName>
</protein>
<dbReference type="SUPFAM" id="SSF54427">
    <property type="entry name" value="NTF2-like"/>
    <property type="match status" value="1"/>
</dbReference>
<dbReference type="Proteomes" id="UP000008703">
    <property type="component" value="Chromosome"/>
</dbReference>
<dbReference type="HOGENOM" id="CLU_2012733_0_0_11"/>
<dbReference type="Pfam" id="PF13577">
    <property type="entry name" value="SnoaL_4"/>
    <property type="match status" value="1"/>
</dbReference>
<evidence type="ECO:0000259" key="1">
    <source>
        <dbReference type="Pfam" id="PF13577"/>
    </source>
</evidence>
<dbReference type="RefSeq" id="WP_014057691.1">
    <property type="nucleotide sequence ID" value="NC_015957.1"/>
</dbReference>
<name>G2P516_STRV4</name>
<organism evidence="2 3">
    <name type="scientific">Streptomyces violaceusniger (strain Tu 4113)</name>
    <dbReference type="NCBI Taxonomy" id="653045"/>
    <lineage>
        <taxon>Bacteria</taxon>
        <taxon>Bacillati</taxon>
        <taxon>Actinomycetota</taxon>
        <taxon>Actinomycetes</taxon>
        <taxon>Kitasatosporales</taxon>
        <taxon>Streptomycetaceae</taxon>
        <taxon>Streptomyces</taxon>
        <taxon>Streptomyces violaceusniger group</taxon>
    </lineage>
</organism>
<dbReference type="KEGG" id="svl:Strvi_4595"/>
<dbReference type="InterPro" id="IPR032710">
    <property type="entry name" value="NTF2-like_dom_sf"/>
</dbReference>
<dbReference type="Gene3D" id="3.10.450.50">
    <property type="match status" value="1"/>
</dbReference>
<evidence type="ECO:0000313" key="3">
    <source>
        <dbReference type="Proteomes" id="UP000008703"/>
    </source>
</evidence>
<evidence type="ECO:0000313" key="2">
    <source>
        <dbReference type="EMBL" id="AEM84193.1"/>
    </source>
</evidence>
<dbReference type="AlphaFoldDB" id="G2P516"/>
<keyword evidence="3" id="KW-1185">Reference proteome</keyword>
<proteinExistence type="predicted"/>
<gene>
    <name evidence="2" type="ORF">Strvi_4595</name>
</gene>